<dbReference type="GO" id="GO:0005886">
    <property type="term" value="C:plasma membrane"/>
    <property type="evidence" value="ECO:0007669"/>
    <property type="project" value="UniProtKB-SubCell"/>
</dbReference>
<organism evidence="7 8">
    <name type="scientific">Methanosuratincola subterraneus</name>
    <dbReference type="NCBI Taxonomy" id="2593994"/>
    <lineage>
        <taxon>Archaea</taxon>
        <taxon>Thermoproteota</taxon>
        <taxon>Methanosuratincolia</taxon>
        <taxon>Candidatus Methanomethylicales</taxon>
        <taxon>Candidatus Methanomethylicaceae</taxon>
        <taxon>Candidatus Methanosuratincola (ex Vanwonterghem et al. 2016)</taxon>
    </lineage>
</organism>
<dbReference type="PANTHER" id="PTHR43632:SF1">
    <property type="entry name" value="PERMEASE COMPONENT OF TUNGSTATE ABC TRANSPORTER"/>
    <property type="match status" value="1"/>
</dbReference>
<dbReference type="Proteomes" id="UP000288215">
    <property type="component" value="Unassembled WGS sequence"/>
</dbReference>
<evidence type="ECO:0000256" key="4">
    <source>
        <dbReference type="ARBA" id="ARBA00023136"/>
    </source>
</evidence>
<evidence type="ECO:0000259" key="6">
    <source>
        <dbReference type="PROSITE" id="PS50928"/>
    </source>
</evidence>
<evidence type="ECO:0000256" key="2">
    <source>
        <dbReference type="ARBA" id="ARBA00022692"/>
    </source>
</evidence>
<dbReference type="EMBL" id="RXGA01000003">
    <property type="protein sequence ID" value="RWX73050.1"/>
    <property type="molecule type" value="Genomic_DNA"/>
</dbReference>
<dbReference type="InterPro" id="IPR035906">
    <property type="entry name" value="MetI-like_sf"/>
</dbReference>
<dbReference type="PROSITE" id="PS50928">
    <property type="entry name" value="ABC_TM1"/>
    <property type="match status" value="1"/>
</dbReference>
<evidence type="ECO:0000313" key="7">
    <source>
        <dbReference type="EMBL" id="RWX73050.1"/>
    </source>
</evidence>
<dbReference type="InterPro" id="IPR000515">
    <property type="entry name" value="MetI-like"/>
</dbReference>
<feature type="transmembrane region" description="Helical" evidence="5">
    <location>
        <begin position="64"/>
        <end position="87"/>
    </location>
</feature>
<feature type="transmembrane region" description="Helical" evidence="5">
    <location>
        <begin position="204"/>
        <end position="228"/>
    </location>
</feature>
<reference evidence="7 8" key="1">
    <citation type="submission" date="2018-12" db="EMBL/GenBank/DDBJ databases">
        <title>The complete genome of the methanogenic archaea of the candidate phylum Verstraetearchaeota, obtained from the metagenome of underground thermal water.</title>
        <authorList>
            <person name="Kadnikov V.V."/>
            <person name="Mardanov A.V."/>
            <person name="Beletsky A.V."/>
            <person name="Karnachuk O.V."/>
            <person name="Ravin N.V."/>
        </authorList>
    </citation>
    <scope>NUCLEOTIDE SEQUENCE [LARGE SCALE GENOMIC DNA]</scope>
    <source>
        <strain evidence="7">Ch88</strain>
    </source>
</reference>
<dbReference type="PANTHER" id="PTHR43632">
    <property type="entry name" value="PERMEASE COMPONENT OF TUNGSTATE ABC TRANSPORTER"/>
    <property type="match status" value="1"/>
</dbReference>
<dbReference type="GO" id="GO:0055085">
    <property type="term" value="P:transmembrane transport"/>
    <property type="evidence" value="ECO:0007669"/>
    <property type="project" value="InterPro"/>
</dbReference>
<proteinExistence type="inferred from homology"/>
<sequence length="236" mass="24741">MGGIEIFLDGISKAFGLILSSDPEVLGITALSLKVSVVATMVGAAFGVPLGFLIASRSFCGRSLLVAVINTFMGVPPVVVGLVVYLILSSSGPLGFLRILYTPQAMILAQTLLTFPVVCGLTISSILGLDPNLKETLQSLSAPKLWEAAILLRESRIGLIAAVIAAFGAAISEVGAIMMVGGNILGYTRALTTAIMLYTNTGEFALAIALGIILLTVSFGINLLLTVLQIKYRKRR</sequence>
<feature type="transmembrane region" description="Helical" evidence="5">
    <location>
        <begin position="25"/>
        <end position="52"/>
    </location>
</feature>
<comment type="caution">
    <text evidence="7">The sequence shown here is derived from an EMBL/GenBank/DDBJ whole genome shotgun (WGS) entry which is preliminary data.</text>
</comment>
<dbReference type="Pfam" id="PF00528">
    <property type="entry name" value="BPD_transp_1"/>
    <property type="match status" value="1"/>
</dbReference>
<keyword evidence="5" id="KW-0813">Transport</keyword>
<dbReference type="CDD" id="cd06261">
    <property type="entry name" value="TM_PBP2"/>
    <property type="match status" value="1"/>
</dbReference>
<feature type="domain" description="ABC transmembrane type-1" evidence="6">
    <location>
        <begin position="29"/>
        <end position="225"/>
    </location>
</feature>
<protein>
    <submittedName>
        <fullName evidence="7">ABC-type tungstate transport system, permease protein</fullName>
    </submittedName>
</protein>
<comment type="subcellular location">
    <subcellularLocation>
        <location evidence="5">Cell membrane</location>
        <topology evidence="5">Multi-pass membrane protein</topology>
    </subcellularLocation>
    <subcellularLocation>
        <location evidence="1">Membrane</location>
        <topology evidence="1">Multi-pass membrane protein</topology>
    </subcellularLocation>
</comment>
<dbReference type="SUPFAM" id="SSF161098">
    <property type="entry name" value="MetI-like"/>
    <property type="match status" value="1"/>
</dbReference>
<dbReference type="Gene3D" id="1.10.3720.10">
    <property type="entry name" value="MetI-like"/>
    <property type="match status" value="1"/>
</dbReference>
<evidence type="ECO:0000313" key="8">
    <source>
        <dbReference type="Proteomes" id="UP000288215"/>
    </source>
</evidence>
<accession>A0A444L664</accession>
<dbReference type="NCBIfam" id="NF038017">
    <property type="entry name" value="ABC_perm1"/>
    <property type="match status" value="1"/>
</dbReference>
<evidence type="ECO:0000256" key="5">
    <source>
        <dbReference type="RuleBase" id="RU363032"/>
    </source>
</evidence>
<keyword evidence="4 5" id="KW-0472">Membrane</keyword>
<name>A0A444L664_METS7</name>
<dbReference type="InterPro" id="IPR049783">
    <property type="entry name" value="ABC_perm_TupB-like"/>
</dbReference>
<gene>
    <name evidence="7" type="ORF">Metus_1024</name>
</gene>
<feature type="transmembrane region" description="Helical" evidence="5">
    <location>
        <begin position="159"/>
        <end position="184"/>
    </location>
</feature>
<dbReference type="AlphaFoldDB" id="A0A444L664"/>
<evidence type="ECO:0000256" key="3">
    <source>
        <dbReference type="ARBA" id="ARBA00022989"/>
    </source>
</evidence>
<feature type="transmembrane region" description="Helical" evidence="5">
    <location>
        <begin position="107"/>
        <end position="129"/>
    </location>
</feature>
<keyword evidence="3 5" id="KW-1133">Transmembrane helix</keyword>
<keyword evidence="2 5" id="KW-0812">Transmembrane</keyword>
<comment type="similarity">
    <text evidence="5">Belongs to the binding-protein-dependent transport system permease family.</text>
</comment>
<evidence type="ECO:0000256" key="1">
    <source>
        <dbReference type="ARBA" id="ARBA00004141"/>
    </source>
</evidence>